<comment type="caution">
    <text evidence="1">The sequence shown here is derived from an EMBL/GenBank/DDBJ whole genome shotgun (WGS) entry which is preliminary data.</text>
</comment>
<accession>A0ABW5CYK2</accession>
<evidence type="ECO:0000313" key="1">
    <source>
        <dbReference type="EMBL" id="MFD2247511.1"/>
    </source>
</evidence>
<proteinExistence type="predicted"/>
<dbReference type="EMBL" id="JBHUIM010000002">
    <property type="protein sequence ID" value="MFD2247511.1"/>
    <property type="molecule type" value="Genomic_DNA"/>
</dbReference>
<evidence type="ECO:0000313" key="2">
    <source>
        <dbReference type="Proteomes" id="UP001597374"/>
    </source>
</evidence>
<name>A0ABW5CYK2_9BACT</name>
<dbReference type="Proteomes" id="UP001597374">
    <property type="component" value="Unassembled WGS sequence"/>
</dbReference>
<dbReference type="RefSeq" id="WP_250430455.1">
    <property type="nucleotide sequence ID" value="NZ_JALPRR010000003.1"/>
</dbReference>
<organism evidence="1 2">
    <name type="scientific">Pontibacter ruber</name>
    <dbReference type="NCBI Taxonomy" id="1343895"/>
    <lineage>
        <taxon>Bacteria</taxon>
        <taxon>Pseudomonadati</taxon>
        <taxon>Bacteroidota</taxon>
        <taxon>Cytophagia</taxon>
        <taxon>Cytophagales</taxon>
        <taxon>Hymenobacteraceae</taxon>
        <taxon>Pontibacter</taxon>
    </lineage>
</organism>
<protein>
    <submittedName>
        <fullName evidence="1">Uncharacterized protein</fullName>
    </submittedName>
</protein>
<sequence>MRTLNRAVLREMRRQFGYIPNWDPKKQIVLGAVGVFKKRVFSNLNELKNFGINFEIETDTEPGNLDYTSPNGFIITTKVAGAPQLPGSSIPQDKAGVIIDFLRENTIIFRAKDTHTPNIKDIHHVQNEIIRLYKEGRWDKDWVIVTEAAYANRCTLLVATHRNAKAELVASGDFDLANIDTAENVFRNNQHSFRGLIVHTVAQENMCPLFKLMKLKSNKHISPELRSLDVDSMDLVTPATADQFNLYLGEVTFEEMVKEEEELLAPLDLLQRNLQPESRRESLVGNRAENLLQYDFR</sequence>
<keyword evidence="2" id="KW-1185">Reference proteome</keyword>
<gene>
    <name evidence="1" type="ORF">ACFSKP_14680</name>
</gene>
<reference evidence="2" key="1">
    <citation type="journal article" date="2019" name="Int. J. Syst. Evol. Microbiol.">
        <title>The Global Catalogue of Microorganisms (GCM) 10K type strain sequencing project: providing services to taxonomists for standard genome sequencing and annotation.</title>
        <authorList>
            <consortium name="The Broad Institute Genomics Platform"/>
            <consortium name="The Broad Institute Genome Sequencing Center for Infectious Disease"/>
            <person name="Wu L."/>
            <person name="Ma J."/>
        </authorList>
    </citation>
    <scope>NUCLEOTIDE SEQUENCE [LARGE SCALE GENOMIC DNA]</scope>
    <source>
        <strain evidence="2">CGMCC 4.1782</strain>
    </source>
</reference>